<name>A0A177AQZ9_9BILA</name>
<protein>
    <submittedName>
        <fullName evidence="1">Uncharacterized protein</fullName>
    </submittedName>
</protein>
<organism evidence="1 2">
    <name type="scientific">Intoshia linei</name>
    <dbReference type="NCBI Taxonomy" id="1819745"/>
    <lineage>
        <taxon>Eukaryota</taxon>
        <taxon>Metazoa</taxon>
        <taxon>Spiralia</taxon>
        <taxon>Lophotrochozoa</taxon>
        <taxon>Mesozoa</taxon>
        <taxon>Orthonectida</taxon>
        <taxon>Rhopaluridae</taxon>
        <taxon>Intoshia</taxon>
    </lineage>
</organism>
<evidence type="ECO:0000313" key="2">
    <source>
        <dbReference type="Proteomes" id="UP000078046"/>
    </source>
</evidence>
<sequence length="60" mass="6699">MNKNNFYPKIKKDTTSNMQYGQNDILSDPYKIFSSISSRLSSTVLTENYASVILGCKGEG</sequence>
<gene>
    <name evidence="1" type="ORF">A3Q56_07853</name>
</gene>
<keyword evidence="2" id="KW-1185">Reference proteome</keyword>
<dbReference type="EMBL" id="LWCA01001837">
    <property type="protein sequence ID" value="OAF64436.1"/>
    <property type="molecule type" value="Genomic_DNA"/>
</dbReference>
<comment type="caution">
    <text evidence="1">The sequence shown here is derived from an EMBL/GenBank/DDBJ whole genome shotgun (WGS) entry which is preliminary data.</text>
</comment>
<evidence type="ECO:0000313" key="1">
    <source>
        <dbReference type="EMBL" id="OAF64436.1"/>
    </source>
</evidence>
<accession>A0A177AQZ9</accession>
<dbReference type="AlphaFoldDB" id="A0A177AQZ9"/>
<proteinExistence type="predicted"/>
<reference evidence="1 2" key="1">
    <citation type="submission" date="2016-04" db="EMBL/GenBank/DDBJ databases">
        <title>The genome of Intoshia linei affirms orthonectids as highly simplified spiralians.</title>
        <authorList>
            <person name="Mikhailov K.V."/>
            <person name="Slusarev G.S."/>
            <person name="Nikitin M.A."/>
            <person name="Logacheva M.D."/>
            <person name="Penin A."/>
            <person name="Aleoshin V."/>
            <person name="Panchin Y.V."/>
        </authorList>
    </citation>
    <scope>NUCLEOTIDE SEQUENCE [LARGE SCALE GENOMIC DNA]</scope>
    <source>
        <strain evidence="1">Intl2013</strain>
        <tissue evidence="1">Whole animal</tissue>
    </source>
</reference>
<dbReference type="Proteomes" id="UP000078046">
    <property type="component" value="Unassembled WGS sequence"/>
</dbReference>